<sequence length="88" mass="9901">MSSGSSIKFKTRFANPFVPNARMIALEAGTYRLSLDEEENEGLQFSAFRRTRTHLEIPATATRIDTRQRLSVFAGHRNCLPKNVSTGE</sequence>
<dbReference type="EMBL" id="FOCV01000005">
    <property type="protein sequence ID" value="SEN53424.1"/>
    <property type="molecule type" value="Genomic_DNA"/>
</dbReference>
<accession>A0A1H8HBL0</accession>
<dbReference type="STRING" id="501024.RTCCBAU85039_1612"/>
<proteinExistence type="predicted"/>
<protein>
    <submittedName>
        <fullName evidence="1">Uncharacterized protein</fullName>
    </submittedName>
</protein>
<evidence type="ECO:0000313" key="1">
    <source>
        <dbReference type="EMBL" id="SEH65300.1"/>
    </source>
</evidence>
<dbReference type="Proteomes" id="UP000183063">
    <property type="component" value="Unassembled WGS sequence"/>
</dbReference>
<keyword evidence="4" id="KW-1185">Reference proteome</keyword>
<gene>
    <name evidence="1" type="ORF">RTCCBAU85039_1612</name>
    <name evidence="2" type="ORF">SAMN05216228_1005106</name>
</gene>
<reference evidence="1" key="3">
    <citation type="submission" date="2016-10" db="EMBL/GenBank/DDBJ databases">
        <authorList>
            <person name="de Groot N.N."/>
        </authorList>
    </citation>
    <scope>NUCLEOTIDE SEQUENCE [LARGE SCALE GENOMIC DNA]</scope>
    <source>
        <strain evidence="1">CCBAU85039</strain>
    </source>
</reference>
<reference evidence="2 4" key="1">
    <citation type="submission" date="2016-10" db="EMBL/GenBank/DDBJ databases">
        <authorList>
            <person name="Varghese N."/>
            <person name="Submissions S."/>
        </authorList>
    </citation>
    <scope>NUCLEOTIDE SEQUENCE [LARGE SCALE GENOMIC DNA]</scope>
    <source>
        <strain evidence="2 4">CGMCC 1.7071</strain>
    </source>
</reference>
<reference evidence="3" key="2">
    <citation type="submission" date="2016-10" db="EMBL/GenBank/DDBJ databases">
        <authorList>
            <person name="Wibberg D."/>
        </authorList>
    </citation>
    <scope>NUCLEOTIDE SEQUENCE [LARGE SCALE GENOMIC DNA]</scope>
</reference>
<evidence type="ECO:0000313" key="2">
    <source>
        <dbReference type="EMBL" id="SEN53424.1"/>
    </source>
</evidence>
<evidence type="ECO:0000313" key="4">
    <source>
        <dbReference type="Proteomes" id="UP000198939"/>
    </source>
</evidence>
<dbReference type="AlphaFoldDB" id="A0A1H8HBL0"/>
<dbReference type="OrthoDB" id="8378722at2"/>
<dbReference type="Proteomes" id="UP000198939">
    <property type="component" value="Unassembled WGS sequence"/>
</dbReference>
<dbReference type="EMBL" id="FNXB01000007">
    <property type="protein sequence ID" value="SEH65300.1"/>
    <property type="molecule type" value="Genomic_DNA"/>
</dbReference>
<dbReference type="RefSeq" id="WP_072372954.1">
    <property type="nucleotide sequence ID" value="NZ_FNXB01000007.1"/>
</dbReference>
<name>A0A1H8HBL0_9HYPH</name>
<organism evidence="1 3">
    <name type="scientific">Rhizobium tibeticum</name>
    <dbReference type="NCBI Taxonomy" id="501024"/>
    <lineage>
        <taxon>Bacteria</taxon>
        <taxon>Pseudomonadati</taxon>
        <taxon>Pseudomonadota</taxon>
        <taxon>Alphaproteobacteria</taxon>
        <taxon>Hyphomicrobiales</taxon>
        <taxon>Rhizobiaceae</taxon>
        <taxon>Rhizobium/Agrobacterium group</taxon>
        <taxon>Rhizobium</taxon>
    </lineage>
</organism>
<evidence type="ECO:0000313" key="3">
    <source>
        <dbReference type="Proteomes" id="UP000183063"/>
    </source>
</evidence>